<protein>
    <submittedName>
        <fullName evidence="1">Uncharacterized protein</fullName>
    </submittedName>
</protein>
<dbReference type="EMBL" id="CP013234">
    <property type="protein sequence ID" value="AMP06102.1"/>
    <property type="molecule type" value="Genomic_DNA"/>
</dbReference>
<name>A0A127Q916_9BURK</name>
<dbReference type="KEGG" id="cpra:CPter91_3781"/>
<reference evidence="1 2" key="1">
    <citation type="submission" date="2015-11" db="EMBL/GenBank/DDBJ databases">
        <title>Exploring the genomic traits of fungus-feeding bacterial genus Collimonas.</title>
        <authorList>
            <person name="Song C."/>
            <person name="Schmidt R."/>
            <person name="de Jager V."/>
            <person name="Krzyzanowska D."/>
            <person name="Jongedijk E."/>
            <person name="Cankar K."/>
            <person name="Beekwilder J."/>
            <person name="van Veen A."/>
            <person name="de Boer W."/>
            <person name="van Veen J.A."/>
            <person name="Garbeva P."/>
        </authorList>
    </citation>
    <scope>NUCLEOTIDE SEQUENCE [LARGE SCALE GENOMIC DNA]</scope>
    <source>
        <strain evidence="1 2">Ter91</strain>
    </source>
</reference>
<evidence type="ECO:0000313" key="1">
    <source>
        <dbReference type="EMBL" id="AMP06102.1"/>
    </source>
</evidence>
<gene>
    <name evidence="1" type="ORF">CPter91_3781</name>
</gene>
<dbReference type="AlphaFoldDB" id="A0A127Q916"/>
<accession>A0A127Q916</accession>
<dbReference type="STRING" id="279113.CPter91_3781"/>
<dbReference type="Proteomes" id="UP000074561">
    <property type="component" value="Chromosome"/>
</dbReference>
<evidence type="ECO:0000313" key="2">
    <source>
        <dbReference type="Proteomes" id="UP000074561"/>
    </source>
</evidence>
<dbReference type="PATRIC" id="fig|279113.9.peg.3754"/>
<proteinExistence type="predicted"/>
<sequence length="40" mass="4710">MPRWIATIMRSFISVKPNYMKSALNHVFCCSFTHNTLLFC</sequence>
<organism evidence="1 2">
    <name type="scientific">Collimonas pratensis</name>
    <dbReference type="NCBI Taxonomy" id="279113"/>
    <lineage>
        <taxon>Bacteria</taxon>
        <taxon>Pseudomonadati</taxon>
        <taxon>Pseudomonadota</taxon>
        <taxon>Betaproteobacteria</taxon>
        <taxon>Burkholderiales</taxon>
        <taxon>Oxalobacteraceae</taxon>
        <taxon>Collimonas</taxon>
    </lineage>
</organism>